<feature type="coiled-coil region" evidence="1">
    <location>
        <begin position="41"/>
        <end position="82"/>
    </location>
</feature>
<evidence type="ECO:0000313" key="3">
    <source>
        <dbReference type="Proteomes" id="UP000219369"/>
    </source>
</evidence>
<evidence type="ECO:0000313" key="2">
    <source>
        <dbReference type="EMBL" id="SCO76731.1"/>
    </source>
</evidence>
<protein>
    <submittedName>
        <fullName evidence="2">Uncharacterized protein</fullName>
    </submittedName>
</protein>
<proteinExistence type="predicted"/>
<reference evidence="3" key="1">
    <citation type="submission" date="2016-09" db="EMBL/GenBank/DDBJ databases">
        <authorList>
            <person name="Guldener U."/>
        </authorList>
    </citation>
    <scope>NUCLEOTIDE SEQUENCE [LARGE SCALE GENOMIC DNA]</scope>
    <source>
        <strain evidence="3">V64-1</strain>
    </source>
</reference>
<dbReference type="EMBL" id="FMJY01000001">
    <property type="protein sequence ID" value="SCO76731.1"/>
    <property type="molecule type" value="Genomic_DNA"/>
</dbReference>
<name>A0A2H3SKP4_FUSOX</name>
<dbReference type="Proteomes" id="UP000219369">
    <property type="component" value="Unassembled WGS sequence"/>
</dbReference>
<organism evidence="2 3">
    <name type="scientific">Fusarium oxysporum</name>
    <name type="common">Fusarium vascular wilt</name>
    <dbReference type="NCBI Taxonomy" id="5507"/>
    <lineage>
        <taxon>Eukaryota</taxon>
        <taxon>Fungi</taxon>
        <taxon>Dikarya</taxon>
        <taxon>Ascomycota</taxon>
        <taxon>Pezizomycotina</taxon>
        <taxon>Sordariomycetes</taxon>
        <taxon>Hypocreomycetidae</taxon>
        <taxon>Hypocreales</taxon>
        <taxon>Nectriaceae</taxon>
        <taxon>Fusarium</taxon>
        <taxon>Fusarium oxysporum species complex</taxon>
    </lineage>
</organism>
<gene>
    <name evidence="2" type="ORF">FRV6_00943</name>
</gene>
<sequence>MRCRIILSLLSLDERIEAAGEEEQEATRLSDIANDHISLWRRRAEKKVKELESELDSLKADSKNLEKEEADALKEIGESRRQHLHYVEDELEENKLG</sequence>
<evidence type="ECO:0000256" key="1">
    <source>
        <dbReference type="SAM" id="Coils"/>
    </source>
</evidence>
<keyword evidence="1" id="KW-0175">Coiled coil</keyword>
<dbReference type="AlphaFoldDB" id="A0A2H3SKP4"/>
<accession>A0A2H3SKP4</accession>